<evidence type="ECO:0000313" key="7">
    <source>
        <dbReference type="EMBL" id="RCW87004.1"/>
    </source>
</evidence>
<comment type="similarity">
    <text evidence="2">Belongs to the FAD-binding oxidoreductase/transferase type 4 family.</text>
</comment>
<evidence type="ECO:0000313" key="8">
    <source>
        <dbReference type="Proteomes" id="UP000253345"/>
    </source>
</evidence>
<accession>A0A368Z964</accession>
<dbReference type="Pfam" id="PF02913">
    <property type="entry name" value="FAD-oxidase_C"/>
    <property type="match status" value="1"/>
</dbReference>
<dbReference type="Gene3D" id="3.30.70.2740">
    <property type="match status" value="1"/>
</dbReference>
<dbReference type="InterPro" id="IPR051264">
    <property type="entry name" value="FAD-oxidored/transferase_4"/>
</dbReference>
<evidence type="ECO:0000256" key="1">
    <source>
        <dbReference type="ARBA" id="ARBA00001974"/>
    </source>
</evidence>
<dbReference type="AlphaFoldDB" id="A0A368Z964"/>
<keyword evidence="3" id="KW-0285">Flavoprotein</keyword>
<dbReference type="SUPFAM" id="SSF55103">
    <property type="entry name" value="FAD-linked oxidases, C-terminal domain"/>
    <property type="match status" value="1"/>
</dbReference>
<evidence type="ECO:0000256" key="2">
    <source>
        <dbReference type="ARBA" id="ARBA00008000"/>
    </source>
</evidence>
<dbReference type="Gene3D" id="3.30.465.10">
    <property type="match status" value="1"/>
</dbReference>
<protein>
    <submittedName>
        <fullName evidence="7">FAD/FMN-containing dehydrogenase</fullName>
    </submittedName>
</protein>
<dbReference type="InterPro" id="IPR004113">
    <property type="entry name" value="FAD-bd_oxidored_4_C"/>
</dbReference>
<dbReference type="OrthoDB" id="9811557at2"/>
<dbReference type="GO" id="GO:0071949">
    <property type="term" value="F:FAD binding"/>
    <property type="evidence" value="ECO:0007669"/>
    <property type="project" value="InterPro"/>
</dbReference>
<dbReference type="PANTHER" id="PTHR43716">
    <property type="entry name" value="D-2-HYDROXYGLUTARATE DEHYDROGENASE, MITOCHONDRIAL"/>
    <property type="match status" value="1"/>
</dbReference>
<organism evidence="7 8">
    <name type="scientific">Paracoccus lutimaris</name>
    <dbReference type="NCBI Taxonomy" id="1490030"/>
    <lineage>
        <taxon>Bacteria</taxon>
        <taxon>Pseudomonadati</taxon>
        <taxon>Pseudomonadota</taxon>
        <taxon>Alphaproteobacteria</taxon>
        <taxon>Rhodobacterales</taxon>
        <taxon>Paracoccaceae</taxon>
        <taxon>Paracoccus</taxon>
    </lineage>
</organism>
<keyword evidence="4" id="KW-0274">FAD</keyword>
<evidence type="ECO:0000256" key="5">
    <source>
        <dbReference type="ARBA" id="ARBA00023002"/>
    </source>
</evidence>
<dbReference type="InterPro" id="IPR006094">
    <property type="entry name" value="Oxid_FAD_bind_N"/>
</dbReference>
<dbReference type="GO" id="GO:0016491">
    <property type="term" value="F:oxidoreductase activity"/>
    <property type="evidence" value="ECO:0007669"/>
    <property type="project" value="UniProtKB-KW"/>
</dbReference>
<sequence length="475" mass="50367">MGGSQGISDRHACKAALARRFDKAAWLEGADIPARNLHDAGYLPPTPPLGVVRPNDPQGFADAMAICASHGVPVVPQAGLTGLAGGAQPIAGAVAISFERFSGIEEIDPASATMTVRAGTPLEVVQRAADEAGFFIPLDLGARGSCLIGGNLGTNAGGNRVIRYGMAREMVLGLEYVLPDGTLVTGLNKMIKNNAGYDLKQLFMGSEGTLGMITRAVLRLYPKPGCTCAAICGLARYDDVLALLGAARRGLGPMLSAFEVMWADYWHEATVTVPNVRRPITGDHAFYVLVEMQGMEAELDAPRFEAWLETQFEAGLIEDAAIAQSMADVAAFWRTRDAAGEFVTFLGRHSSFDIGLPVGVMDQFAQECRAALSKALPGCLSVYYGHIGDGNMHIVALMPGAAEQPGKAISEIVYRTVKAHGGTISAEHGIGLVKKPYLALSRSKGELALMRRLKRALDPQGLLNPGKVIDLEEAP</sequence>
<keyword evidence="8" id="KW-1185">Reference proteome</keyword>
<gene>
    <name evidence="7" type="ORF">DFP89_1038</name>
</gene>
<dbReference type="FunFam" id="1.10.45.10:FF:000001">
    <property type="entry name" value="D-lactate dehydrogenase mitochondrial"/>
    <property type="match status" value="1"/>
</dbReference>
<dbReference type="EMBL" id="QPJL01000003">
    <property type="protein sequence ID" value="RCW87004.1"/>
    <property type="molecule type" value="Genomic_DNA"/>
</dbReference>
<dbReference type="GO" id="GO:0022904">
    <property type="term" value="P:respiratory electron transport chain"/>
    <property type="evidence" value="ECO:0007669"/>
    <property type="project" value="TreeGrafter"/>
</dbReference>
<dbReference type="InterPro" id="IPR036318">
    <property type="entry name" value="FAD-bd_PCMH-like_sf"/>
</dbReference>
<comment type="cofactor">
    <cofactor evidence="1">
        <name>FAD</name>
        <dbReference type="ChEBI" id="CHEBI:57692"/>
    </cofactor>
</comment>
<name>A0A368Z964_9RHOB</name>
<dbReference type="Pfam" id="PF01565">
    <property type="entry name" value="FAD_binding_4"/>
    <property type="match status" value="1"/>
</dbReference>
<dbReference type="RefSeq" id="WP_114348097.1">
    <property type="nucleotide sequence ID" value="NZ_QPJL01000003.1"/>
</dbReference>
<dbReference type="InterPro" id="IPR016164">
    <property type="entry name" value="FAD-linked_Oxase-like_C"/>
</dbReference>
<dbReference type="Gene3D" id="1.10.45.10">
    <property type="entry name" value="Vanillyl-alcohol Oxidase, Chain A, domain 4"/>
    <property type="match status" value="1"/>
</dbReference>
<dbReference type="PROSITE" id="PS51387">
    <property type="entry name" value="FAD_PCMH"/>
    <property type="match status" value="1"/>
</dbReference>
<feature type="domain" description="FAD-binding PCMH-type" evidence="6">
    <location>
        <begin position="44"/>
        <end position="223"/>
    </location>
</feature>
<evidence type="ECO:0000259" key="6">
    <source>
        <dbReference type="PROSITE" id="PS51387"/>
    </source>
</evidence>
<proteinExistence type="inferred from homology"/>
<dbReference type="InterPro" id="IPR016166">
    <property type="entry name" value="FAD-bd_PCMH"/>
</dbReference>
<dbReference type="InterPro" id="IPR016169">
    <property type="entry name" value="FAD-bd_PCMH_sub2"/>
</dbReference>
<comment type="caution">
    <text evidence="7">The sequence shown here is derived from an EMBL/GenBank/DDBJ whole genome shotgun (WGS) entry which is preliminary data.</text>
</comment>
<evidence type="ECO:0000256" key="3">
    <source>
        <dbReference type="ARBA" id="ARBA00022630"/>
    </source>
</evidence>
<dbReference type="SUPFAM" id="SSF56176">
    <property type="entry name" value="FAD-binding/transporter-associated domain-like"/>
    <property type="match status" value="1"/>
</dbReference>
<reference evidence="7 8" key="1">
    <citation type="submission" date="2018-07" db="EMBL/GenBank/DDBJ databases">
        <title>Genomic Encyclopedia of Type Strains, Phase III (KMG-III): the genomes of soil and plant-associated and newly described type strains.</title>
        <authorList>
            <person name="Whitman W."/>
        </authorList>
    </citation>
    <scope>NUCLEOTIDE SEQUENCE [LARGE SCALE GENOMIC DNA]</scope>
    <source>
        <strain evidence="7 8">CECT 8525</strain>
    </source>
</reference>
<dbReference type="InterPro" id="IPR016171">
    <property type="entry name" value="Vanillyl_alc_oxidase_C-sub2"/>
</dbReference>
<keyword evidence="5" id="KW-0560">Oxidoreductase</keyword>
<evidence type="ECO:0000256" key="4">
    <source>
        <dbReference type="ARBA" id="ARBA00022827"/>
    </source>
</evidence>
<dbReference type="Gene3D" id="3.30.70.2190">
    <property type="match status" value="1"/>
</dbReference>
<dbReference type="Proteomes" id="UP000253345">
    <property type="component" value="Unassembled WGS sequence"/>
</dbReference>
<dbReference type="PANTHER" id="PTHR43716:SF1">
    <property type="entry name" value="D-2-HYDROXYGLUTARATE DEHYDROGENASE, MITOCHONDRIAL"/>
    <property type="match status" value="1"/>
</dbReference>